<feature type="compositionally biased region" description="Polar residues" evidence="1">
    <location>
        <begin position="54"/>
        <end position="70"/>
    </location>
</feature>
<organism evidence="2 3">
    <name type="scientific">Elysia crispata</name>
    <name type="common">lettuce slug</name>
    <dbReference type="NCBI Taxonomy" id="231223"/>
    <lineage>
        <taxon>Eukaryota</taxon>
        <taxon>Metazoa</taxon>
        <taxon>Spiralia</taxon>
        <taxon>Lophotrochozoa</taxon>
        <taxon>Mollusca</taxon>
        <taxon>Gastropoda</taxon>
        <taxon>Heterobranchia</taxon>
        <taxon>Euthyneura</taxon>
        <taxon>Panpulmonata</taxon>
        <taxon>Sacoglossa</taxon>
        <taxon>Placobranchoidea</taxon>
        <taxon>Plakobranchidae</taxon>
        <taxon>Elysia</taxon>
    </lineage>
</organism>
<dbReference type="AlphaFoldDB" id="A0AAE1B1L9"/>
<proteinExistence type="predicted"/>
<name>A0AAE1B1L9_9GAST</name>
<gene>
    <name evidence="2" type="ORF">RRG08_014010</name>
</gene>
<sequence>MQVFGFYTSATQYPQHCAQCYRRAKITTMRRTSSIANIPPGHGENISAADIDSKLSTSESAENPSRRQSG</sequence>
<evidence type="ECO:0000256" key="1">
    <source>
        <dbReference type="SAM" id="MobiDB-lite"/>
    </source>
</evidence>
<feature type="region of interest" description="Disordered" evidence="1">
    <location>
        <begin position="35"/>
        <end position="70"/>
    </location>
</feature>
<protein>
    <submittedName>
        <fullName evidence="2">Uncharacterized protein</fullName>
    </submittedName>
</protein>
<dbReference type="Proteomes" id="UP001283361">
    <property type="component" value="Unassembled WGS sequence"/>
</dbReference>
<evidence type="ECO:0000313" key="3">
    <source>
        <dbReference type="Proteomes" id="UP001283361"/>
    </source>
</evidence>
<accession>A0AAE1B1L9</accession>
<dbReference type="EMBL" id="JAWDGP010000735">
    <property type="protein sequence ID" value="KAK3797932.1"/>
    <property type="molecule type" value="Genomic_DNA"/>
</dbReference>
<evidence type="ECO:0000313" key="2">
    <source>
        <dbReference type="EMBL" id="KAK3797932.1"/>
    </source>
</evidence>
<keyword evidence="3" id="KW-1185">Reference proteome</keyword>
<reference evidence="2" key="1">
    <citation type="journal article" date="2023" name="G3 (Bethesda)">
        <title>A reference genome for the long-term kleptoplast-retaining sea slug Elysia crispata morphotype clarki.</title>
        <authorList>
            <person name="Eastman K.E."/>
            <person name="Pendleton A.L."/>
            <person name="Shaikh M.A."/>
            <person name="Suttiyut T."/>
            <person name="Ogas R."/>
            <person name="Tomko P."/>
            <person name="Gavelis G."/>
            <person name="Widhalm J.R."/>
            <person name="Wisecaver J.H."/>
        </authorList>
    </citation>
    <scope>NUCLEOTIDE SEQUENCE</scope>
    <source>
        <strain evidence="2">ECLA1</strain>
    </source>
</reference>
<comment type="caution">
    <text evidence="2">The sequence shown here is derived from an EMBL/GenBank/DDBJ whole genome shotgun (WGS) entry which is preliminary data.</text>
</comment>